<dbReference type="Pfam" id="PF14380">
    <property type="entry name" value="WAK_assoc"/>
    <property type="match status" value="1"/>
</dbReference>
<evidence type="ECO:0000313" key="10">
    <source>
        <dbReference type="EMBL" id="PRQ18791.1"/>
    </source>
</evidence>
<feature type="domain" description="Wall-associated receptor kinase galacturonan-binding" evidence="8">
    <location>
        <begin position="33"/>
        <end position="101"/>
    </location>
</feature>
<feature type="chain" id="PRO_5015157748" description="non-specific serine/threonine protein kinase" evidence="7">
    <location>
        <begin position="26"/>
        <end position="270"/>
    </location>
</feature>
<gene>
    <name evidence="10" type="ORF">RchiOBHm_Chr7g0210001</name>
</gene>
<keyword evidence="3 7" id="KW-0732">Signal</keyword>
<accession>A0A2P6PA26</accession>
<keyword evidence="10" id="KW-0808">Transferase</keyword>
<organism evidence="10 11">
    <name type="scientific">Rosa chinensis</name>
    <name type="common">China rose</name>
    <dbReference type="NCBI Taxonomy" id="74649"/>
    <lineage>
        <taxon>Eukaryota</taxon>
        <taxon>Viridiplantae</taxon>
        <taxon>Streptophyta</taxon>
        <taxon>Embryophyta</taxon>
        <taxon>Tracheophyta</taxon>
        <taxon>Spermatophyta</taxon>
        <taxon>Magnoliopsida</taxon>
        <taxon>eudicotyledons</taxon>
        <taxon>Gunneridae</taxon>
        <taxon>Pentapetalae</taxon>
        <taxon>rosids</taxon>
        <taxon>fabids</taxon>
        <taxon>Rosales</taxon>
        <taxon>Rosaceae</taxon>
        <taxon>Rosoideae</taxon>
        <taxon>Rosoideae incertae sedis</taxon>
        <taxon>Rosa</taxon>
    </lineage>
</organism>
<sequence>MSSPISHLLAALLSLLLFNFHGSKADFIPTKNCPIYNCGNGPDFHYPFWKIEDSTADQYCGYPGFGLNCSESGEPILSLPNNDSYYVKAINFIDSTMTLVDLDIFDQQCPRARHSVSVGTLPLDYSPLDVNLSFYFNCTSFPDPFKPPIICLGIWGTKKSYVIMKGEQSDGFDWSESCEENVVVTVMKSKELYIDELTGAFGGLMNQGFVLNWTTAKECASCESGGGLCGYNPTKADEILCFCKYGNGLCRKKVWVILMGLGMFIGLGYV</sequence>
<keyword evidence="11" id="KW-1185">Reference proteome</keyword>
<protein>
    <recommendedName>
        <fullName evidence="2">non-specific serine/threonine protein kinase</fullName>
        <ecNumber evidence="2">2.7.11.1</ecNumber>
    </recommendedName>
</protein>
<proteinExistence type="predicted"/>
<reference evidence="10 11" key="1">
    <citation type="journal article" date="2018" name="Nat. Genet.">
        <title>The Rosa genome provides new insights in the design of modern roses.</title>
        <authorList>
            <person name="Bendahmane M."/>
        </authorList>
    </citation>
    <scope>NUCLEOTIDE SEQUENCE [LARGE SCALE GENOMIC DNA]</scope>
    <source>
        <strain evidence="11">cv. Old Blush</strain>
    </source>
</reference>
<evidence type="ECO:0000256" key="4">
    <source>
        <dbReference type="ARBA" id="ARBA00023180"/>
    </source>
</evidence>
<dbReference type="STRING" id="74649.A0A2P6PA26"/>
<comment type="catalytic activity">
    <reaction evidence="5">
        <text>L-threonyl-[protein] + ATP = O-phospho-L-threonyl-[protein] + ADP + H(+)</text>
        <dbReference type="Rhea" id="RHEA:46608"/>
        <dbReference type="Rhea" id="RHEA-COMP:11060"/>
        <dbReference type="Rhea" id="RHEA-COMP:11605"/>
        <dbReference type="ChEBI" id="CHEBI:15378"/>
        <dbReference type="ChEBI" id="CHEBI:30013"/>
        <dbReference type="ChEBI" id="CHEBI:30616"/>
        <dbReference type="ChEBI" id="CHEBI:61977"/>
        <dbReference type="ChEBI" id="CHEBI:456216"/>
        <dbReference type="EC" id="2.7.11.1"/>
    </reaction>
</comment>
<comment type="catalytic activity">
    <reaction evidence="6">
        <text>L-seryl-[protein] + ATP = O-phospho-L-seryl-[protein] + ADP + H(+)</text>
        <dbReference type="Rhea" id="RHEA:17989"/>
        <dbReference type="Rhea" id="RHEA-COMP:9863"/>
        <dbReference type="Rhea" id="RHEA-COMP:11604"/>
        <dbReference type="ChEBI" id="CHEBI:15378"/>
        <dbReference type="ChEBI" id="CHEBI:29999"/>
        <dbReference type="ChEBI" id="CHEBI:30616"/>
        <dbReference type="ChEBI" id="CHEBI:83421"/>
        <dbReference type="ChEBI" id="CHEBI:456216"/>
        <dbReference type="EC" id="2.7.11.1"/>
    </reaction>
</comment>
<dbReference type="Pfam" id="PF13947">
    <property type="entry name" value="GUB_WAK_bind"/>
    <property type="match status" value="1"/>
</dbReference>
<feature type="domain" description="Wall-associated receptor kinase C-terminal" evidence="9">
    <location>
        <begin position="157"/>
        <end position="244"/>
    </location>
</feature>
<dbReference type="GO" id="GO:0016020">
    <property type="term" value="C:membrane"/>
    <property type="evidence" value="ECO:0007669"/>
    <property type="project" value="UniProtKB-SubCell"/>
</dbReference>
<evidence type="ECO:0000256" key="2">
    <source>
        <dbReference type="ARBA" id="ARBA00012513"/>
    </source>
</evidence>
<comment type="subcellular location">
    <subcellularLocation>
        <location evidence="1">Membrane</location>
        <topology evidence="1">Single-pass membrane protein</topology>
    </subcellularLocation>
</comment>
<dbReference type="OMA" id="CGHRRQA"/>
<keyword evidence="10" id="KW-0675">Receptor</keyword>
<comment type="caution">
    <text evidence="10">The sequence shown here is derived from an EMBL/GenBank/DDBJ whole genome shotgun (WGS) entry which is preliminary data.</text>
</comment>
<keyword evidence="4" id="KW-0325">Glycoprotein</keyword>
<dbReference type="EC" id="2.7.11.1" evidence="2"/>
<dbReference type="Gramene" id="PRQ18791">
    <property type="protein sequence ID" value="PRQ18791"/>
    <property type="gene ID" value="RchiOBHm_Chr7g0210001"/>
</dbReference>
<evidence type="ECO:0000313" key="11">
    <source>
        <dbReference type="Proteomes" id="UP000238479"/>
    </source>
</evidence>
<name>A0A2P6PA26_ROSCH</name>
<dbReference type="InterPro" id="IPR032872">
    <property type="entry name" value="WAK_assoc_C"/>
</dbReference>
<dbReference type="PANTHER" id="PTHR33138:SF1">
    <property type="entry name" value="OS01G0113900 PROTEIN"/>
    <property type="match status" value="1"/>
</dbReference>
<evidence type="ECO:0000256" key="6">
    <source>
        <dbReference type="ARBA" id="ARBA00048679"/>
    </source>
</evidence>
<evidence type="ECO:0000259" key="8">
    <source>
        <dbReference type="Pfam" id="PF13947"/>
    </source>
</evidence>
<dbReference type="Proteomes" id="UP000238479">
    <property type="component" value="Chromosome 7"/>
</dbReference>
<evidence type="ECO:0000259" key="9">
    <source>
        <dbReference type="Pfam" id="PF14380"/>
    </source>
</evidence>
<feature type="signal peptide" evidence="7">
    <location>
        <begin position="1"/>
        <end position="25"/>
    </location>
</feature>
<evidence type="ECO:0000256" key="7">
    <source>
        <dbReference type="SAM" id="SignalP"/>
    </source>
</evidence>
<dbReference type="AlphaFoldDB" id="A0A2P6PA26"/>
<dbReference type="PANTHER" id="PTHR33138">
    <property type="entry name" value="OS01G0690200 PROTEIN"/>
    <property type="match status" value="1"/>
</dbReference>
<evidence type="ECO:0000256" key="3">
    <source>
        <dbReference type="ARBA" id="ARBA00022729"/>
    </source>
</evidence>
<evidence type="ECO:0000256" key="1">
    <source>
        <dbReference type="ARBA" id="ARBA00004167"/>
    </source>
</evidence>
<dbReference type="InterPro" id="IPR025287">
    <property type="entry name" value="WAK_GUB"/>
</dbReference>
<dbReference type="GO" id="GO:0030247">
    <property type="term" value="F:polysaccharide binding"/>
    <property type="evidence" value="ECO:0007669"/>
    <property type="project" value="InterPro"/>
</dbReference>
<dbReference type="EMBL" id="PDCK01000045">
    <property type="protein sequence ID" value="PRQ18791.1"/>
    <property type="molecule type" value="Genomic_DNA"/>
</dbReference>
<evidence type="ECO:0000256" key="5">
    <source>
        <dbReference type="ARBA" id="ARBA00047899"/>
    </source>
</evidence>
<keyword evidence="10" id="KW-0418">Kinase</keyword>
<dbReference type="GO" id="GO:0004674">
    <property type="term" value="F:protein serine/threonine kinase activity"/>
    <property type="evidence" value="ECO:0007669"/>
    <property type="project" value="UniProtKB-EC"/>
</dbReference>